<dbReference type="EMBL" id="CAJNOV010005695">
    <property type="protein sequence ID" value="CAF1221697.1"/>
    <property type="molecule type" value="Genomic_DNA"/>
</dbReference>
<keyword evidence="1" id="KW-0732">Signal</keyword>
<dbReference type="Proteomes" id="UP000663824">
    <property type="component" value="Unassembled WGS sequence"/>
</dbReference>
<feature type="chain" id="PRO_5036226513" description="Sodefrin-like factor" evidence="1">
    <location>
        <begin position="25"/>
        <end position="226"/>
    </location>
</feature>
<evidence type="ECO:0000313" key="5">
    <source>
        <dbReference type="Proteomes" id="UP000663855"/>
    </source>
</evidence>
<evidence type="ECO:0000313" key="4">
    <source>
        <dbReference type="EMBL" id="CAF2194607.1"/>
    </source>
</evidence>
<proteinExistence type="predicted"/>
<protein>
    <recommendedName>
        <fullName evidence="6">Sodefrin-like factor</fullName>
    </recommendedName>
</protein>
<name>A0A814XXT6_9BILA</name>
<feature type="signal peptide" evidence="1">
    <location>
        <begin position="1"/>
        <end position="24"/>
    </location>
</feature>
<evidence type="ECO:0008006" key="6">
    <source>
        <dbReference type="Google" id="ProtNLM"/>
    </source>
</evidence>
<comment type="caution">
    <text evidence="2">The sequence shown here is derived from an EMBL/GenBank/DDBJ whole genome shotgun (WGS) entry which is preliminary data.</text>
</comment>
<dbReference type="AlphaFoldDB" id="A0A814XXT6"/>
<accession>A0A814XXT6</accession>
<dbReference type="EMBL" id="CAJNOW010022051">
    <property type="protein sequence ID" value="CAF1686374.1"/>
    <property type="molecule type" value="Genomic_DNA"/>
</dbReference>
<dbReference type="OrthoDB" id="9971765at2759"/>
<evidence type="ECO:0000313" key="3">
    <source>
        <dbReference type="EMBL" id="CAF1686374.1"/>
    </source>
</evidence>
<dbReference type="Proteomes" id="UP000663855">
    <property type="component" value="Unassembled WGS sequence"/>
</dbReference>
<dbReference type="Proteomes" id="UP000663834">
    <property type="component" value="Unassembled WGS sequence"/>
</dbReference>
<dbReference type="EMBL" id="CAJNRE010019373">
    <property type="protein sequence ID" value="CAF2194607.1"/>
    <property type="molecule type" value="Genomic_DNA"/>
</dbReference>
<organism evidence="2 5">
    <name type="scientific">Rotaria magnacalcarata</name>
    <dbReference type="NCBI Taxonomy" id="392030"/>
    <lineage>
        <taxon>Eukaryota</taxon>
        <taxon>Metazoa</taxon>
        <taxon>Spiralia</taxon>
        <taxon>Gnathifera</taxon>
        <taxon>Rotifera</taxon>
        <taxon>Eurotatoria</taxon>
        <taxon>Bdelloidea</taxon>
        <taxon>Philodinida</taxon>
        <taxon>Philodinidae</taxon>
        <taxon>Rotaria</taxon>
    </lineage>
</organism>
<sequence length="226" mass="25419">MASKLIFLSIIFYIALVQLDFSAAKICYQCDELHPSSRWKFWGEKITKCNGVPLDKYATRTSKLFGTAVLTCYTKFNEVGEIIKRDAYGFGESFDKNFKCRDRFHICCKGAFCNKHMRAPCPPAVKATQKQEVKACHECKGAENCKTEKLDGFNIRTSSAFGASNLYCYTRFDPKTGVAIERGGFGLGETIDKSLKCDSKHYLCCYENLCNTQTVGFCAKPAQKIN</sequence>
<evidence type="ECO:0000313" key="2">
    <source>
        <dbReference type="EMBL" id="CAF1221697.1"/>
    </source>
</evidence>
<reference evidence="2" key="1">
    <citation type="submission" date="2021-02" db="EMBL/GenBank/DDBJ databases">
        <authorList>
            <person name="Nowell W R."/>
        </authorList>
    </citation>
    <scope>NUCLEOTIDE SEQUENCE</scope>
</reference>
<evidence type="ECO:0000256" key="1">
    <source>
        <dbReference type="SAM" id="SignalP"/>
    </source>
</evidence>
<gene>
    <name evidence="2" type="ORF">CJN711_LOCUS13038</name>
    <name evidence="3" type="ORF">KQP761_LOCUS38743</name>
    <name evidence="4" type="ORF">MBJ925_LOCUS35058</name>
</gene>